<dbReference type="InterPro" id="IPR025592">
    <property type="entry name" value="DUF4347"/>
</dbReference>
<dbReference type="Gene3D" id="2.60.40.2030">
    <property type="match status" value="1"/>
</dbReference>
<evidence type="ECO:0000256" key="1">
    <source>
        <dbReference type="SAM" id="MobiDB-lite"/>
    </source>
</evidence>
<evidence type="ECO:0000313" key="4">
    <source>
        <dbReference type="EMBL" id="ACB52406.1"/>
    </source>
</evidence>
<feature type="domain" description="DUF4347" evidence="3">
    <location>
        <begin position="23"/>
        <end position="182"/>
    </location>
</feature>
<dbReference type="Pfam" id="PF14252">
    <property type="entry name" value="DUF4347"/>
    <property type="match status" value="1"/>
</dbReference>
<feature type="compositionally biased region" description="Pro residues" evidence="1">
    <location>
        <begin position="319"/>
        <end position="331"/>
    </location>
</feature>
<dbReference type="KEGG" id="cyt:cce_3058"/>
<dbReference type="SUPFAM" id="SSF141072">
    <property type="entry name" value="CalX-like"/>
    <property type="match status" value="1"/>
</dbReference>
<accession>B1WWT7</accession>
<dbReference type="AlphaFoldDB" id="B1WWT7"/>
<dbReference type="eggNOG" id="COG2931">
    <property type="taxonomic scope" value="Bacteria"/>
</dbReference>
<sequence>MDLCEETKLSMNHYHSKGEPTKLAVIDPGVDSPQQLIRGVTEATSVLVIDPQQDSIEQITQRLNEQPSITSLHLICHGIPGCLYLGRQQLNLASLEDHALSLKQWGKTITSVALYGCRVAAGTIGKQFLSRWHQLTRTSLTASVNPVGNPQKGGDWSLNYHLGEIVDELVLSPVVQHSYNGIFDPTVRLEIPTTTLIESQGTQLVFRFRLSEPPPANGVTVTLRGNVAQSLNQIDVFNVTVSGGDFPVPDFDNTGFDFTIREQVASVSSPIFADGIREGAFDVTYSLVPGSGYTIAPNGGSVTVTFADTPNDISESDPGTPPTDPGTPPPSGEIDGQIVQLSGSPELLIETEQTRASLTLTLTEDPPKEGLTVFVRTDRVNGLADFNLEQTSIRGGHSLIVDEDLSGFTFTVTETTATLDLPILDDGVPEGLETVSFRVEPGDGYTTDLATNQATFSLADASTLPLSFDQQTNIVQFLGSPLQNSNAKFRLLGGSLARAVEVGIFEVDDDQGGLDTDGDGIIDVKPGDENYQTEALNRGRPLFAQLPNNVFPNPSQILSDFSGSQRISFYAVLNNTTEGILSGITLNSQKAPDSQVVFASPLANNGFNPVRTSSGNINEPLQLNFELSGENGENFDDIILGIEITEEPSPRNSALNDSVQREILDLRNADVNGDGIVDEDIVVQFTVNADAVYDNFVGFYEVDDETGQVDGIQPGEPGYAAAAIRRRVAGVQGSGSDSVTLSANRRKILAPFMIADGTVDEFLTDNINNNPILGPIAYFDYRQANPDQVDHIIGIDSNTLGFEEFFNAGDHDFNDMIVDIDFVV</sequence>
<dbReference type="eggNOG" id="COG2706">
    <property type="taxonomic scope" value="Bacteria"/>
</dbReference>
<dbReference type="InterPro" id="IPR038081">
    <property type="entry name" value="CalX-like_sf"/>
</dbReference>
<dbReference type="Pfam" id="PF13448">
    <property type="entry name" value="DUF4114"/>
    <property type="match status" value="1"/>
</dbReference>
<evidence type="ECO:0000313" key="5">
    <source>
        <dbReference type="Proteomes" id="UP000001203"/>
    </source>
</evidence>
<reference evidence="4 5" key="1">
    <citation type="journal article" date="2008" name="Proc. Natl. Acad. Sci. U.S.A.">
        <title>The genome of Cyanothece 51142, a unicellular diazotrophic cyanobacterium important in the marine nitrogen cycle.</title>
        <authorList>
            <person name="Welsh E.A."/>
            <person name="Liberton M."/>
            <person name="Stoeckel J."/>
            <person name="Loh T."/>
            <person name="Elvitigala T."/>
            <person name="Wang C."/>
            <person name="Wollam A."/>
            <person name="Fulton R.S."/>
            <person name="Clifton S.W."/>
            <person name="Jacobs J.M."/>
            <person name="Aurora R."/>
            <person name="Ghosh B.K."/>
            <person name="Sherman L.A."/>
            <person name="Smith R.D."/>
            <person name="Wilson R.K."/>
            <person name="Pakrasi H.B."/>
        </authorList>
    </citation>
    <scope>NUCLEOTIDE SEQUENCE [LARGE SCALE GENOMIC DNA]</scope>
    <source>
        <strain evidence="5">ATCC 51142 / BH68</strain>
    </source>
</reference>
<keyword evidence="5" id="KW-1185">Reference proteome</keyword>
<dbReference type="EMBL" id="CP000806">
    <property type="protein sequence ID" value="ACB52406.1"/>
    <property type="molecule type" value="Genomic_DNA"/>
</dbReference>
<protein>
    <recommendedName>
        <fullName evidence="6">DUF4347 domain-containing protein</fullName>
    </recommendedName>
</protein>
<evidence type="ECO:0000259" key="2">
    <source>
        <dbReference type="Pfam" id="PF13448"/>
    </source>
</evidence>
<dbReference type="HOGENOM" id="CLU_324606_0_0_3"/>
<proteinExistence type="predicted"/>
<dbReference type="eggNOG" id="COG3391">
    <property type="taxonomic scope" value="Bacteria"/>
</dbReference>
<dbReference type="STRING" id="43989.cce_3058"/>
<organism evidence="4 5">
    <name type="scientific">Crocosphaera subtropica (strain ATCC 51142 / BH68)</name>
    <name type="common">Cyanothece sp. (strain ATCC 51142)</name>
    <dbReference type="NCBI Taxonomy" id="43989"/>
    <lineage>
        <taxon>Bacteria</taxon>
        <taxon>Bacillati</taxon>
        <taxon>Cyanobacteriota</taxon>
        <taxon>Cyanophyceae</taxon>
        <taxon>Oscillatoriophycideae</taxon>
        <taxon>Chroococcales</taxon>
        <taxon>Aphanothecaceae</taxon>
        <taxon>Crocosphaera</taxon>
        <taxon>Crocosphaera subtropica</taxon>
    </lineage>
</organism>
<name>B1WWT7_CROS5</name>
<gene>
    <name evidence="4" type="ordered locus">cce_3058</name>
</gene>
<dbReference type="InterPro" id="IPR025193">
    <property type="entry name" value="DUF4114"/>
</dbReference>
<feature type="domain" description="DUF4114" evidence="2">
    <location>
        <begin position="748"/>
        <end position="822"/>
    </location>
</feature>
<dbReference type="Proteomes" id="UP000001203">
    <property type="component" value="Chromosome circular"/>
</dbReference>
<evidence type="ECO:0008006" key="6">
    <source>
        <dbReference type="Google" id="ProtNLM"/>
    </source>
</evidence>
<feature type="region of interest" description="Disordered" evidence="1">
    <location>
        <begin position="307"/>
        <end position="335"/>
    </location>
</feature>
<evidence type="ECO:0000259" key="3">
    <source>
        <dbReference type="Pfam" id="PF14252"/>
    </source>
</evidence>